<feature type="non-terminal residue" evidence="1">
    <location>
        <position position="1"/>
    </location>
</feature>
<proteinExistence type="predicted"/>
<sequence>LSNTAFAKAVFDKEYRKQILNRIDDSIARESDSNYNKTLTTMTKSPLNQIFYGPPGTGKTYHTILEAAKIITHNESINYKHALEVFNRELGKRIEFITFHQNYSYEDFIQGLRPDTEVSGQLSFLSKDN</sequence>
<gene>
    <name evidence="1" type="ORF">FNJ87_10000</name>
</gene>
<dbReference type="InterPro" id="IPR027417">
    <property type="entry name" value="P-loop_NTPase"/>
</dbReference>
<name>A0ABS0A5K3_9FLAO</name>
<dbReference type="Proteomes" id="UP001194729">
    <property type="component" value="Unassembled WGS sequence"/>
</dbReference>
<dbReference type="EMBL" id="JADKYU010000511">
    <property type="protein sequence ID" value="MBF4984646.1"/>
    <property type="molecule type" value="Genomic_DNA"/>
</dbReference>
<dbReference type="InterPro" id="IPR052934">
    <property type="entry name" value="Methyl-DNA_Rec/Restrict_Enz"/>
</dbReference>
<feature type="non-terminal residue" evidence="1">
    <location>
        <position position="129"/>
    </location>
</feature>
<accession>A0ABS0A5K3</accession>
<evidence type="ECO:0008006" key="3">
    <source>
        <dbReference type="Google" id="ProtNLM"/>
    </source>
</evidence>
<dbReference type="Gene3D" id="3.40.50.300">
    <property type="entry name" value="P-loop containing nucleotide triphosphate hydrolases"/>
    <property type="match status" value="1"/>
</dbReference>
<comment type="caution">
    <text evidence="1">The sequence shown here is derived from an EMBL/GenBank/DDBJ whole genome shotgun (WGS) entry which is preliminary data.</text>
</comment>
<reference evidence="1 2" key="1">
    <citation type="submission" date="2020-11" db="EMBL/GenBank/DDBJ databases">
        <title>P. mediterranea TC4 genome.</title>
        <authorList>
            <person name="Molmeret M."/>
        </authorList>
    </citation>
    <scope>NUCLEOTIDE SEQUENCE [LARGE SCALE GENOMIC DNA]</scope>
    <source>
        <strain evidence="1 2">TC4</strain>
    </source>
</reference>
<dbReference type="PANTHER" id="PTHR37291">
    <property type="entry name" value="5-METHYLCYTOSINE-SPECIFIC RESTRICTION ENZYME B"/>
    <property type="match status" value="1"/>
</dbReference>
<organism evidence="1 2">
    <name type="scientific">Nonlabens mediterrranea</name>
    <dbReference type="NCBI Taxonomy" id="1419947"/>
    <lineage>
        <taxon>Bacteria</taxon>
        <taxon>Pseudomonadati</taxon>
        <taxon>Bacteroidota</taxon>
        <taxon>Flavobacteriia</taxon>
        <taxon>Flavobacteriales</taxon>
        <taxon>Flavobacteriaceae</taxon>
        <taxon>Nonlabens</taxon>
    </lineage>
</organism>
<evidence type="ECO:0000313" key="1">
    <source>
        <dbReference type="EMBL" id="MBF4984646.1"/>
    </source>
</evidence>
<evidence type="ECO:0000313" key="2">
    <source>
        <dbReference type="Proteomes" id="UP001194729"/>
    </source>
</evidence>
<dbReference type="PANTHER" id="PTHR37291:SF1">
    <property type="entry name" value="TYPE IV METHYL-DIRECTED RESTRICTION ENZYME ECOKMCRB SUBUNIT"/>
    <property type="match status" value="1"/>
</dbReference>
<protein>
    <recommendedName>
        <fullName evidence="3">Endonuclease</fullName>
    </recommendedName>
</protein>
<keyword evidence="2" id="KW-1185">Reference proteome</keyword>
<dbReference type="SUPFAM" id="SSF52540">
    <property type="entry name" value="P-loop containing nucleoside triphosphate hydrolases"/>
    <property type="match status" value="1"/>
</dbReference>